<dbReference type="OrthoDB" id="10634437at2759"/>
<feature type="coiled-coil region" evidence="1">
    <location>
        <begin position="18"/>
        <end position="66"/>
    </location>
</feature>
<proteinExistence type="predicted"/>
<gene>
    <name evidence="3" type="ORF">KCU76_g11224</name>
</gene>
<protein>
    <submittedName>
        <fullName evidence="3">Uncharacterized protein</fullName>
    </submittedName>
</protein>
<feature type="region of interest" description="Disordered" evidence="2">
    <location>
        <begin position="394"/>
        <end position="432"/>
    </location>
</feature>
<dbReference type="AlphaFoldDB" id="A0A9P8J5S4"/>
<dbReference type="EMBL" id="JAHFXF010000530">
    <property type="protein sequence ID" value="KAG9686141.1"/>
    <property type="molecule type" value="Genomic_DNA"/>
</dbReference>
<keyword evidence="1" id="KW-0175">Coiled coil</keyword>
<evidence type="ECO:0000256" key="2">
    <source>
        <dbReference type="SAM" id="MobiDB-lite"/>
    </source>
</evidence>
<feature type="coiled-coil region" evidence="1">
    <location>
        <begin position="307"/>
        <end position="334"/>
    </location>
</feature>
<evidence type="ECO:0000256" key="1">
    <source>
        <dbReference type="SAM" id="Coils"/>
    </source>
</evidence>
<sequence>MSDQDPSSSLTTHLLAALNELQTVQQKTQRDLNAERANSRQLQKELDALHETIAQLREELRARQIATEDQPTNAPVQRSQHTTVRQTSSANDIASTSFSTDRKTAEATGLSTNILLESLYSGYGIWKRPGPRILFSSKGDHVRITHDEHLNRILFSFRLSDKDTRIFSCSRSVPTTVLIVKYAAIPFYLRFLTPDDCNTFLETARRVKDTSWLYDLEFNDYSRVFESTRPYLKPALAAIRDRLDQDSRDPVIQQIFKDFRRLQLHKDEDLPSTLGGASDQANNTSRLEPRTVDDCIDKISTQSNTDASKLSSNLDRLKREMTTLAEKHKSAMNEVNTRSSANSEDLNHIDGVYKSVEKDLMLKASSLEVEAALLNDKIVQLTSHVIMANASLTKKSEDGRTQSNTESSWKKKERCPGHRRVKRKSTSRALLS</sequence>
<feature type="compositionally biased region" description="Basic residues" evidence="2">
    <location>
        <begin position="417"/>
        <end position="426"/>
    </location>
</feature>
<organism evidence="3 4">
    <name type="scientific">Aureobasidium melanogenum</name>
    <name type="common">Aureobasidium pullulans var. melanogenum</name>
    <dbReference type="NCBI Taxonomy" id="46634"/>
    <lineage>
        <taxon>Eukaryota</taxon>
        <taxon>Fungi</taxon>
        <taxon>Dikarya</taxon>
        <taxon>Ascomycota</taxon>
        <taxon>Pezizomycotina</taxon>
        <taxon>Dothideomycetes</taxon>
        <taxon>Dothideomycetidae</taxon>
        <taxon>Dothideales</taxon>
        <taxon>Saccotheciaceae</taxon>
        <taxon>Aureobasidium</taxon>
    </lineage>
</organism>
<feature type="region of interest" description="Disordered" evidence="2">
    <location>
        <begin position="67"/>
        <end position="97"/>
    </location>
</feature>
<name>A0A9P8J5S4_AURME</name>
<dbReference type="Proteomes" id="UP000779574">
    <property type="component" value="Unassembled WGS sequence"/>
</dbReference>
<reference evidence="3" key="2">
    <citation type="submission" date="2021-08" db="EMBL/GenBank/DDBJ databases">
        <authorList>
            <person name="Gostincar C."/>
            <person name="Sun X."/>
            <person name="Song Z."/>
            <person name="Gunde-Cimerman N."/>
        </authorList>
    </citation>
    <scope>NUCLEOTIDE SEQUENCE</scope>
    <source>
        <strain evidence="3">EXF-9911</strain>
    </source>
</reference>
<comment type="caution">
    <text evidence="3">The sequence shown here is derived from an EMBL/GenBank/DDBJ whole genome shotgun (WGS) entry which is preliminary data.</text>
</comment>
<evidence type="ECO:0000313" key="3">
    <source>
        <dbReference type="EMBL" id="KAG9686141.1"/>
    </source>
</evidence>
<feature type="non-terminal residue" evidence="3">
    <location>
        <position position="432"/>
    </location>
</feature>
<accession>A0A9P8J5S4</accession>
<evidence type="ECO:0000313" key="4">
    <source>
        <dbReference type="Proteomes" id="UP000779574"/>
    </source>
</evidence>
<reference evidence="3" key="1">
    <citation type="journal article" date="2021" name="J Fungi (Basel)">
        <title>Virulence traits and population genomics of the black yeast Aureobasidium melanogenum.</title>
        <authorList>
            <person name="Cernosa A."/>
            <person name="Sun X."/>
            <person name="Gostincar C."/>
            <person name="Fang C."/>
            <person name="Gunde-Cimerman N."/>
            <person name="Song Z."/>
        </authorList>
    </citation>
    <scope>NUCLEOTIDE SEQUENCE</scope>
    <source>
        <strain evidence="3">EXF-9911</strain>
    </source>
</reference>